<gene>
    <name evidence="2" type="ordered locus">Saut_0536</name>
</gene>
<organism evidence="2 3">
    <name type="scientific">Sulfurimonas autotrophica (strain ATCC BAA-671 / DSM 16294 / JCM 11897 / OK10)</name>
    <dbReference type="NCBI Taxonomy" id="563040"/>
    <lineage>
        <taxon>Bacteria</taxon>
        <taxon>Pseudomonadati</taxon>
        <taxon>Campylobacterota</taxon>
        <taxon>Epsilonproteobacteria</taxon>
        <taxon>Campylobacterales</taxon>
        <taxon>Sulfurimonadaceae</taxon>
        <taxon>Sulfurimonas</taxon>
    </lineage>
</organism>
<dbReference type="InterPro" id="IPR023614">
    <property type="entry name" value="Porin_dom_sf"/>
</dbReference>
<dbReference type="Gene3D" id="2.40.160.10">
    <property type="entry name" value="Porin"/>
    <property type="match status" value="1"/>
</dbReference>
<feature type="signal peptide" evidence="1">
    <location>
        <begin position="1"/>
        <end position="20"/>
    </location>
</feature>
<keyword evidence="3" id="KW-1185">Reference proteome</keyword>
<dbReference type="Proteomes" id="UP000007803">
    <property type="component" value="Chromosome"/>
</dbReference>
<sequence length="425" mass="44369">MKFTKMSLVAALLIGSSAFAIENTKVSGDANLFYNTTDAGSNSLFDKDNSAADTAINLNVTTDLIKNSTVAVSAGAGYTVLSTLGLEQNLVSSVWGGAHGIKGNSSSRGAHVSTPNWMTEAWLAATAGKTTAKIGRMELDTPLAFTETWTIEKNTFEAAVVINQDVPDTTLVGAYVGNGNGTESLGGSTMPQGPVAMGAVVNQDGAFDTYGKSGAYAIGVVNNSFKPLTAQAWYYNVTAVADAYWLQADLDAGSLGAEGLTAGVQYTSVKSVASGAKADNVYAVKLGYEMKDLFAASIAYSSVNDNGTIGYAGFNTATAAGTAQSKLYTEAWWNYGKITQTDTDAYNITITSPVQGLFDLGLYYTDADQTAAAGDNDMTEFTLTAGKSFGPLDATLAYIYSDVKTATVGDDETTNAIQAYLTLNF</sequence>
<protein>
    <submittedName>
        <fullName evidence="2">Uncharacterized protein</fullName>
    </submittedName>
</protein>
<evidence type="ECO:0000313" key="2">
    <source>
        <dbReference type="EMBL" id="ADN08585.1"/>
    </source>
</evidence>
<dbReference type="HOGENOM" id="CLU_048888_0_0_7"/>
<evidence type="ECO:0000256" key="1">
    <source>
        <dbReference type="SAM" id="SignalP"/>
    </source>
</evidence>
<proteinExistence type="predicted"/>
<keyword evidence="1" id="KW-0732">Signal</keyword>
<evidence type="ECO:0000313" key="3">
    <source>
        <dbReference type="Proteomes" id="UP000007803"/>
    </source>
</evidence>
<dbReference type="KEGG" id="sua:Saut_0536"/>
<accession>E0UPC1</accession>
<dbReference type="STRING" id="563040.Saut_0536"/>
<dbReference type="EMBL" id="CP002205">
    <property type="protein sequence ID" value="ADN08585.1"/>
    <property type="molecule type" value="Genomic_DNA"/>
</dbReference>
<name>E0UPC1_SULAO</name>
<dbReference type="OrthoDB" id="9125at2"/>
<dbReference type="RefSeq" id="WP_013326341.1">
    <property type="nucleotide sequence ID" value="NC_014506.1"/>
</dbReference>
<dbReference type="AlphaFoldDB" id="E0UPC1"/>
<reference evidence="3" key="1">
    <citation type="journal article" date="2010" name="Stand. Genomic Sci.">
        <title>Complete genome sequence of Sulfurimonas autotrophica type strain (OK10).</title>
        <authorList>
            <person name="Sikorski J."/>
            <person name="Munk C."/>
            <person name="Lapidus A."/>
            <person name="Djao O."/>
            <person name="Lucas S."/>
            <person name="Glavina Del Rio T."/>
            <person name="Nolan M."/>
            <person name="Tice H."/>
            <person name="Han C."/>
            <person name="Cheng J."/>
            <person name="Tapia R."/>
            <person name="Goodwin L."/>
            <person name="Pitluck S."/>
            <person name="Liolios K."/>
            <person name="Ivanova N."/>
            <person name="Mavromatis K."/>
            <person name="Mikhailova N."/>
            <person name="Pati A."/>
            <person name="Sims D."/>
            <person name="Meincke L."/>
            <person name="Brettin T."/>
            <person name="Detter J."/>
            <person name="Chen A."/>
            <person name="Palaniappan K."/>
            <person name="Land M."/>
            <person name="Hauser L."/>
            <person name="Chang Y."/>
            <person name="Jeffries C."/>
            <person name="Rohde M."/>
            <person name="Lang E."/>
            <person name="Spring S."/>
            <person name="Goker M."/>
            <person name="Woyke T."/>
            <person name="Bristow J."/>
            <person name="Eisen J."/>
            <person name="Markowitz V."/>
            <person name="Hugenholtz P."/>
            <person name="Kyrpides N."/>
            <person name="Klenk H."/>
        </authorList>
    </citation>
    <scope>NUCLEOTIDE SEQUENCE [LARGE SCALE GENOMIC DNA]</scope>
    <source>
        <strain evidence="3">ATCC BAA-671 / DSM 16294 / JCM 11897 / OK10</strain>
    </source>
</reference>
<feature type="chain" id="PRO_5003141438" evidence="1">
    <location>
        <begin position="21"/>
        <end position="425"/>
    </location>
</feature>
<dbReference type="eggNOG" id="COG4773">
    <property type="taxonomic scope" value="Bacteria"/>
</dbReference>